<gene>
    <name evidence="2" type="ORF">CYY_009723</name>
</gene>
<evidence type="ECO:0008006" key="4">
    <source>
        <dbReference type="Google" id="ProtNLM"/>
    </source>
</evidence>
<feature type="transmembrane region" description="Helical" evidence="1">
    <location>
        <begin position="305"/>
        <end position="324"/>
    </location>
</feature>
<sequence>MDYNQFTNLTHALGFNKGFGGGHNSMELCLPNSVLPIKQLQHQQQLHSTSLFPFVETVGHQQYSNFNIESTPIHGASSNSDISNYLNNDNNRIVNYLGLGNLDISNDNFYHSLFFFGILPLSAFIALTSIGPHILRSLSSTKDTFSKWEKEMPSFIPEFFQRVFKGFLCIYFSFSPIYNMINRNEVNLCYILLSIIFFTLADTLILYLYKSKDKSMYLHHMVSLFTLYAPIFFGKVCIPYLSLAIQSEILCCFSLVIGLLKLFNLTNSFPYFMASSAGLFCMLIMRLPKHCWIVYDLLVNQPTSASAITCAIGVCLIIPFDLLYTKIFLKMTLSSYKVLNQMKDKRSNDSLVLKNESIKAQ</sequence>
<dbReference type="OrthoDB" id="10662944at2759"/>
<dbReference type="Proteomes" id="UP000695562">
    <property type="component" value="Unassembled WGS sequence"/>
</dbReference>
<evidence type="ECO:0000313" key="2">
    <source>
        <dbReference type="EMBL" id="KAF2068957.1"/>
    </source>
</evidence>
<feature type="transmembrane region" description="Helical" evidence="1">
    <location>
        <begin position="113"/>
        <end position="138"/>
    </location>
</feature>
<keyword evidence="1" id="KW-1133">Transmembrane helix</keyword>
<name>A0A8J4V0A1_9MYCE</name>
<dbReference type="EMBL" id="AJWJ01000788">
    <property type="protein sequence ID" value="KAF2068957.1"/>
    <property type="molecule type" value="Genomic_DNA"/>
</dbReference>
<feature type="transmembrane region" description="Helical" evidence="1">
    <location>
        <begin position="159"/>
        <end position="178"/>
    </location>
</feature>
<dbReference type="AlphaFoldDB" id="A0A8J4V0A1"/>
<protein>
    <recommendedName>
        <fullName evidence="4">Transmembrane protein</fullName>
    </recommendedName>
</protein>
<evidence type="ECO:0000256" key="1">
    <source>
        <dbReference type="SAM" id="Phobius"/>
    </source>
</evidence>
<accession>A0A8J4V0A1</accession>
<keyword evidence="1" id="KW-0472">Membrane</keyword>
<keyword evidence="1" id="KW-0812">Transmembrane</keyword>
<organism evidence="2 3">
    <name type="scientific">Polysphondylium violaceum</name>
    <dbReference type="NCBI Taxonomy" id="133409"/>
    <lineage>
        <taxon>Eukaryota</taxon>
        <taxon>Amoebozoa</taxon>
        <taxon>Evosea</taxon>
        <taxon>Eumycetozoa</taxon>
        <taxon>Dictyostelia</taxon>
        <taxon>Dictyosteliales</taxon>
        <taxon>Dictyosteliaceae</taxon>
        <taxon>Polysphondylium</taxon>
    </lineage>
</organism>
<proteinExistence type="predicted"/>
<comment type="caution">
    <text evidence="2">The sequence shown here is derived from an EMBL/GenBank/DDBJ whole genome shotgun (WGS) entry which is preliminary data.</text>
</comment>
<feature type="transmembrane region" description="Helical" evidence="1">
    <location>
        <begin position="269"/>
        <end position="285"/>
    </location>
</feature>
<feature type="transmembrane region" description="Helical" evidence="1">
    <location>
        <begin position="190"/>
        <end position="209"/>
    </location>
</feature>
<reference evidence="2" key="1">
    <citation type="submission" date="2020-01" db="EMBL/GenBank/DDBJ databases">
        <title>Development of genomics and gene disruption for Polysphondylium violaceum indicates a role for the polyketide synthase stlB in stalk morphogenesis.</title>
        <authorList>
            <person name="Narita B."/>
            <person name="Kawabe Y."/>
            <person name="Kin K."/>
            <person name="Saito T."/>
            <person name="Gibbs R."/>
            <person name="Kuspa A."/>
            <person name="Muzny D."/>
            <person name="Queller D."/>
            <person name="Richards S."/>
            <person name="Strassman J."/>
            <person name="Sucgang R."/>
            <person name="Worley K."/>
            <person name="Schaap P."/>
        </authorList>
    </citation>
    <scope>NUCLEOTIDE SEQUENCE</scope>
    <source>
        <strain evidence="2">QSvi11</strain>
    </source>
</reference>
<feature type="transmembrane region" description="Helical" evidence="1">
    <location>
        <begin position="216"/>
        <end position="234"/>
    </location>
</feature>
<evidence type="ECO:0000313" key="3">
    <source>
        <dbReference type="Proteomes" id="UP000695562"/>
    </source>
</evidence>
<keyword evidence="3" id="KW-1185">Reference proteome</keyword>